<dbReference type="AlphaFoldDB" id="A0A9Q1JJQ9"/>
<comment type="caution">
    <text evidence="1">The sequence shown here is derived from an EMBL/GenBank/DDBJ whole genome shotgun (WGS) entry which is preliminary data.</text>
</comment>
<dbReference type="Proteomes" id="UP001153076">
    <property type="component" value="Unassembled WGS sequence"/>
</dbReference>
<keyword evidence="2" id="KW-1185">Reference proteome</keyword>
<dbReference type="CDD" id="cd00303">
    <property type="entry name" value="retropepsin_like"/>
    <property type="match status" value="1"/>
</dbReference>
<dbReference type="PANTHER" id="PTHR33240:SF17">
    <property type="entry name" value="EUKARYOTIC PEPTIDE CHAIN RELEASE FACTOR GTP-BINDING SUBUNIT-LIKE"/>
    <property type="match status" value="1"/>
</dbReference>
<accession>A0A9Q1JJQ9</accession>
<gene>
    <name evidence="1" type="ORF">Cgig2_024213</name>
</gene>
<dbReference type="EMBL" id="JAKOGI010003224">
    <property type="protein sequence ID" value="KAJ8420680.1"/>
    <property type="molecule type" value="Genomic_DNA"/>
</dbReference>
<organism evidence="1 2">
    <name type="scientific">Carnegiea gigantea</name>
    <dbReference type="NCBI Taxonomy" id="171969"/>
    <lineage>
        <taxon>Eukaryota</taxon>
        <taxon>Viridiplantae</taxon>
        <taxon>Streptophyta</taxon>
        <taxon>Embryophyta</taxon>
        <taxon>Tracheophyta</taxon>
        <taxon>Spermatophyta</taxon>
        <taxon>Magnoliopsida</taxon>
        <taxon>eudicotyledons</taxon>
        <taxon>Gunneridae</taxon>
        <taxon>Pentapetalae</taxon>
        <taxon>Caryophyllales</taxon>
        <taxon>Cactineae</taxon>
        <taxon>Cactaceae</taxon>
        <taxon>Cactoideae</taxon>
        <taxon>Echinocereeae</taxon>
        <taxon>Carnegiea</taxon>
    </lineage>
</organism>
<reference evidence="1" key="1">
    <citation type="submission" date="2022-04" db="EMBL/GenBank/DDBJ databases">
        <title>Carnegiea gigantea Genome sequencing and assembly v2.</title>
        <authorList>
            <person name="Copetti D."/>
            <person name="Sanderson M.J."/>
            <person name="Burquez A."/>
            <person name="Wojciechowski M.F."/>
        </authorList>
    </citation>
    <scope>NUCLEOTIDE SEQUENCE</scope>
    <source>
        <strain evidence="1">SGP5-SGP5p</strain>
        <tissue evidence="1">Aerial part</tissue>
    </source>
</reference>
<sequence>MKIASAIVRRILIDRDSSIDIITYDYLKKLTYAGYDIVPFVHLILGFGGDKLKSKNLEVDFLVFDVPTAYNVILGRPTLHKVKAVICPYLLQLQFKANDGNVSEMRGDQRTARECYLVSIRPLIEQTKQHGPEGSSQAENRARAGPATMVPEALVIHTFTSAKPSRPRPEARVR</sequence>
<evidence type="ECO:0000313" key="2">
    <source>
        <dbReference type="Proteomes" id="UP001153076"/>
    </source>
</evidence>
<evidence type="ECO:0000313" key="1">
    <source>
        <dbReference type="EMBL" id="KAJ8420680.1"/>
    </source>
</evidence>
<protein>
    <submittedName>
        <fullName evidence="1">Uncharacterized protein</fullName>
    </submittedName>
</protein>
<dbReference type="PANTHER" id="PTHR33240">
    <property type="entry name" value="OS08G0508500 PROTEIN"/>
    <property type="match status" value="1"/>
</dbReference>
<name>A0A9Q1JJQ9_9CARY</name>
<proteinExistence type="predicted"/>
<dbReference type="OrthoDB" id="2919534at2759"/>